<evidence type="ECO:0000313" key="5">
    <source>
        <dbReference type="Proteomes" id="UP000663866"/>
    </source>
</evidence>
<evidence type="ECO:0000313" key="2">
    <source>
        <dbReference type="EMBL" id="CAF3940417.1"/>
    </source>
</evidence>
<evidence type="ECO:0000313" key="1">
    <source>
        <dbReference type="EMBL" id="CAF2018857.1"/>
    </source>
</evidence>
<gene>
    <name evidence="3" type="ORF">OVN521_LOCUS18888</name>
    <name evidence="2" type="ORF">UXM345_LOCUS12727</name>
    <name evidence="1" type="ORF">WKI299_LOCUS5692</name>
</gene>
<dbReference type="EMBL" id="CAJOBF010001343">
    <property type="protein sequence ID" value="CAF3940417.1"/>
    <property type="molecule type" value="Genomic_DNA"/>
</dbReference>
<dbReference type="Proteomes" id="UP000663866">
    <property type="component" value="Unassembled WGS sequence"/>
</dbReference>
<protein>
    <submittedName>
        <fullName evidence="2">Uncharacterized protein</fullName>
    </submittedName>
</protein>
<evidence type="ECO:0000313" key="3">
    <source>
        <dbReference type="EMBL" id="CAF4065836.1"/>
    </source>
</evidence>
<accession>A0A819JXY7</accession>
<dbReference type="EMBL" id="CAJNRF010001599">
    <property type="protein sequence ID" value="CAF2018857.1"/>
    <property type="molecule type" value="Genomic_DNA"/>
</dbReference>
<reference evidence="2" key="1">
    <citation type="submission" date="2021-02" db="EMBL/GenBank/DDBJ databases">
        <authorList>
            <person name="Nowell W R."/>
        </authorList>
    </citation>
    <scope>NUCLEOTIDE SEQUENCE</scope>
</reference>
<name>A0A819JXY7_9BILA</name>
<keyword evidence="5" id="KW-1185">Reference proteome</keyword>
<proteinExistence type="predicted"/>
<dbReference type="Proteomes" id="UP000663856">
    <property type="component" value="Unassembled WGS sequence"/>
</dbReference>
<dbReference type="AlphaFoldDB" id="A0A819JXY7"/>
<dbReference type="EMBL" id="CAJOBG010003492">
    <property type="protein sequence ID" value="CAF4065836.1"/>
    <property type="molecule type" value="Genomic_DNA"/>
</dbReference>
<feature type="non-terminal residue" evidence="2">
    <location>
        <position position="1"/>
    </location>
</feature>
<comment type="caution">
    <text evidence="2">The sequence shown here is derived from an EMBL/GenBank/DDBJ whole genome shotgun (WGS) entry which is preliminary data.</text>
</comment>
<sequence length="86" mass="10134">SFEGGYLLEKQIFGIIKSKFWFDDNCCELLFDENTWLLSTNNCLFTNDMLSKLDNMSQTDPIFRSNLRNIHHSGLEYGINKRLTYD</sequence>
<organism evidence="2 4">
    <name type="scientific">Rotaria magnacalcarata</name>
    <dbReference type="NCBI Taxonomy" id="392030"/>
    <lineage>
        <taxon>Eukaryota</taxon>
        <taxon>Metazoa</taxon>
        <taxon>Spiralia</taxon>
        <taxon>Gnathifera</taxon>
        <taxon>Rotifera</taxon>
        <taxon>Eurotatoria</taxon>
        <taxon>Bdelloidea</taxon>
        <taxon>Philodinida</taxon>
        <taxon>Philodinidae</taxon>
        <taxon>Rotaria</taxon>
    </lineage>
</organism>
<dbReference type="Proteomes" id="UP000663842">
    <property type="component" value="Unassembled WGS sequence"/>
</dbReference>
<evidence type="ECO:0000313" key="4">
    <source>
        <dbReference type="Proteomes" id="UP000663842"/>
    </source>
</evidence>